<comment type="caution">
    <text evidence="2">The sequence shown here is derived from an EMBL/GenBank/DDBJ whole genome shotgun (WGS) entry which is preliminary data.</text>
</comment>
<sequence>MEVAQCASTSILENDHEKNNAKFGSCCVRLDGVRSWWRLPERQPTWAMLSRRFTALSLPLKLCFPAELGWLSYNHMVNRKPKAYRIWFPPLALRSRLPQR</sequence>
<accession>A0A368V9A2</accession>
<dbReference type="Proteomes" id="UP000253065">
    <property type="component" value="Unassembled WGS sequence"/>
</dbReference>
<keyword evidence="4" id="KW-1185">Reference proteome</keyword>
<evidence type="ECO:0000313" key="2">
    <source>
        <dbReference type="EMBL" id="RCW37719.1"/>
    </source>
</evidence>
<evidence type="ECO:0000313" key="3">
    <source>
        <dbReference type="Proteomes" id="UP000252795"/>
    </source>
</evidence>
<name>A0A368V9A2_MARNT</name>
<dbReference type="Proteomes" id="UP000252795">
    <property type="component" value="Unassembled WGS sequence"/>
</dbReference>
<protein>
    <submittedName>
        <fullName evidence="2">Uncharacterized protein</fullName>
    </submittedName>
</protein>
<dbReference type="EMBL" id="QPJB01000001">
    <property type="protein sequence ID" value="RCW37719.1"/>
    <property type="molecule type" value="Genomic_DNA"/>
</dbReference>
<proteinExistence type="predicted"/>
<dbReference type="AlphaFoldDB" id="A0A368V9A2"/>
<evidence type="ECO:0000313" key="1">
    <source>
        <dbReference type="EMBL" id="RBP76872.1"/>
    </source>
</evidence>
<gene>
    <name evidence="2" type="ORF">DET51_10155</name>
    <name evidence="1" type="ORF">DET64_10155</name>
</gene>
<organism evidence="2 3">
    <name type="scientific">Marinobacter nauticus</name>
    <name type="common">Marinobacter hydrocarbonoclasticus</name>
    <name type="synonym">Marinobacter aquaeolei</name>
    <dbReference type="NCBI Taxonomy" id="2743"/>
    <lineage>
        <taxon>Bacteria</taxon>
        <taxon>Pseudomonadati</taxon>
        <taxon>Pseudomonadota</taxon>
        <taxon>Gammaproteobacteria</taxon>
        <taxon>Pseudomonadales</taxon>
        <taxon>Marinobacteraceae</taxon>
        <taxon>Marinobacter</taxon>
    </lineage>
</organism>
<reference evidence="2 3" key="1">
    <citation type="submission" date="2018-07" db="EMBL/GenBank/DDBJ databases">
        <title>Freshwater and sediment microbial communities from various areas in North America, analyzing microbe dynamics in response to fracking.</title>
        <authorList>
            <person name="Lamendella R."/>
        </authorList>
    </citation>
    <scope>NUCLEOTIDE SEQUENCE [LARGE SCALE GENOMIC DNA]</scope>
    <source>
        <strain evidence="2 3">114E</strain>
        <strain evidence="1 4">114E_o</strain>
    </source>
</reference>
<evidence type="ECO:0000313" key="4">
    <source>
        <dbReference type="Proteomes" id="UP000253065"/>
    </source>
</evidence>
<dbReference type="EMBL" id="QNSA01000001">
    <property type="protein sequence ID" value="RBP76872.1"/>
    <property type="molecule type" value="Genomic_DNA"/>
</dbReference>